<organism evidence="1 2">
    <name type="scientific">Desulfonema magnum</name>
    <dbReference type="NCBI Taxonomy" id="45655"/>
    <lineage>
        <taxon>Bacteria</taxon>
        <taxon>Pseudomonadati</taxon>
        <taxon>Thermodesulfobacteriota</taxon>
        <taxon>Desulfobacteria</taxon>
        <taxon>Desulfobacterales</taxon>
        <taxon>Desulfococcaceae</taxon>
        <taxon>Desulfonema</taxon>
    </lineage>
</organism>
<evidence type="ECO:0000313" key="2">
    <source>
        <dbReference type="Proteomes" id="UP000663722"/>
    </source>
</evidence>
<evidence type="ECO:0000313" key="1">
    <source>
        <dbReference type="EMBL" id="QTA87869.1"/>
    </source>
</evidence>
<sequence length="41" mass="4791">MPHFHSKQKMKNKIRYPVPARLTAGQIQGLQKAFENILALW</sequence>
<keyword evidence="2" id="KW-1185">Reference proteome</keyword>
<dbReference type="Proteomes" id="UP000663722">
    <property type="component" value="Chromosome"/>
</dbReference>
<accession>A0A975GNK5</accession>
<reference evidence="1" key="1">
    <citation type="journal article" date="2021" name="Microb. Physiol.">
        <title>Proteogenomic Insights into the Physiology of Marine, Sulfate-Reducing, Filamentous Desulfonema limicola and Desulfonema magnum.</title>
        <authorList>
            <person name="Schnaars V."/>
            <person name="Wohlbrand L."/>
            <person name="Scheve S."/>
            <person name="Hinrichs C."/>
            <person name="Reinhardt R."/>
            <person name="Rabus R."/>
        </authorList>
    </citation>
    <scope>NUCLEOTIDE SEQUENCE</scope>
    <source>
        <strain evidence="1">4be13</strain>
    </source>
</reference>
<protein>
    <submittedName>
        <fullName evidence="1">Uncharacterized protein</fullName>
    </submittedName>
</protein>
<dbReference type="KEGG" id="dmm:dnm_039090"/>
<name>A0A975GNK5_9BACT</name>
<dbReference type="EMBL" id="CP061800">
    <property type="protein sequence ID" value="QTA87869.1"/>
    <property type="molecule type" value="Genomic_DNA"/>
</dbReference>
<gene>
    <name evidence="1" type="ORF">dnm_039090</name>
</gene>
<proteinExistence type="predicted"/>
<dbReference type="AlphaFoldDB" id="A0A975GNK5"/>